<reference evidence="2" key="1">
    <citation type="submission" date="2019-10" db="EMBL/GenBank/DDBJ databases">
        <authorList>
            <person name="Zhang R."/>
            <person name="Pan Y."/>
            <person name="Wang J."/>
            <person name="Ma R."/>
            <person name="Yu S."/>
        </authorList>
    </citation>
    <scope>NUCLEOTIDE SEQUENCE</scope>
    <source>
        <strain evidence="2">LA-IB0</strain>
        <tissue evidence="2">Leaf</tissue>
    </source>
</reference>
<dbReference type="PROSITE" id="PS51297">
    <property type="entry name" value="K_BOX"/>
    <property type="match status" value="1"/>
</dbReference>
<dbReference type="InterPro" id="IPR002487">
    <property type="entry name" value="TF_Kbox"/>
</dbReference>
<keyword evidence="3" id="KW-1185">Reference proteome</keyword>
<dbReference type="Proteomes" id="UP000826271">
    <property type="component" value="Unassembled WGS sequence"/>
</dbReference>
<gene>
    <name evidence="2" type="ORF">BUALT_Bualt15G0056300</name>
</gene>
<accession>A0AAV6WDG5</accession>
<name>A0AAV6WDG5_9LAMI</name>
<dbReference type="GO" id="GO:0005634">
    <property type="term" value="C:nucleus"/>
    <property type="evidence" value="ECO:0007669"/>
    <property type="project" value="InterPro"/>
</dbReference>
<comment type="caution">
    <text evidence="2">The sequence shown here is derived from an EMBL/GenBank/DDBJ whole genome shotgun (WGS) entry which is preliminary data.</text>
</comment>
<evidence type="ECO:0000313" key="3">
    <source>
        <dbReference type="Proteomes" id="UP000826271"/>
    </source>
</evidence>
<feature type="domain" description="K-box" evidence="1">
    <location>
        <begin position="1"/>
        <end position="74"/>
    </location>
</feature>
<dbReference type="Pfam" id="PF01486">
    <property type="entry name" value="K-box"/>
    <property type="match status" value="1"/>
</dbReference>
<protein>
    <recommendedName>
        <fullName evidence="1">K-box domain-containing protein</fullName>
    </recommendedName>
</protein>
<proteinExistence type="predicted"/>
<evidence type="ECO:0000313" key="2">
    <source>
        <dbReference type="EMBL" id="KAG8368541.1"/>
    </source>
</evidence>
<dbReference type="AlphaFoldDB" id="A0AAV6WDG5"/>
<evidence type="ECO:0000259" key="1">
    <source>
        <dbReference type="PROSITE" id="PS51297"/>
    </source>
</evidence>
<dbReference type="EMBL" id="WHWC01000015">
    <property type="protein sequence ID" value="KAG8368541.1"/>
    <property type="molecule type" value="Genomic_DNA"/>
</dbReference>
<organism evidence="2 3">
    <name type="scientific">Buddleja alternifolia</name>
    <dbReference type="NCBI Taxonomy" id="168488"/>
    <lineage>
        <taxon>Eukaryota</taxon>
        <taxon>Viridiplantae</taxon>
        <taxon>Streptophyta</taxon>
        <taxon>Embryophyta</taxon>
        <taxon>Tracheophyta</taxon>
        <taxon>Spermatophyta</taxon>
        <taxon>Magnoliopsida</taxon>
        <taxon>eudicotyledons</taxon>
        <taxon>Gunneridae</taxon>
        <taxon>Pentapetalae</taxon>
        <taxon>asterids</taxon>
        <taxon>lamiids</taxon>
        <taxon>Lamiales</taxon>
        <taxon>Scrophulariaceae</taxon>
        <taxon>Buddlejeae</taxon>
        <taxon>Buddleja</taxon>
    </lineage>
</organism>
<dbReference type="GO" id="GO:0003700">
    <property type="term" value="F:DNA-binding transcription factor activity"/>
    <property type="evidence" value="ECO:0007669"/>
    <property type="project" value="InterPro"/>
</dbReference>
<sequence>MSDNCRQLLGEELSGLNIKDLQNLENQLEMSLKGVRIKKEQVLTDEIKELTRKGHLIHQENIELYKKVNLVSEENAELQKKGGTSEANRVSRTLNGTNNEYDLHTSINLELSQPQNQTSDTSNVMTLGLLQQASTAIELVAAPKTCLPVQKTYQKSYG</sequence>